<accession>A0ABT3RMN6</accession>
<comment type="caution">
    <text evidence="1">The sequence shown here is derived from an EMBL/GenBank/DDBJ whole genome shotgun (WGS) entry which is preliminary data.</text>
</comment>
<dbReference type="EMBL" id="JAPFQN010000001">
    <property type="protein sequence ID" value="MCX2742435.1"/>
    <property type="molecule type" value="Genomic_DNA"/>
</dbReference>
<dbReference type="Proteomes" id="UP001209885">
    <property type="component" value="Unassembled WGS sequence"/>
</dbReference>
<evidence type="ECO:0000313" key="2">
    <source>
        <dbReference type="Proteomes" id="UP001209885"/>
    </source>
</evidence>
<name>A0ABT3RMN6_9BACT</name>
<keyword evidence="2" id="KW-1185">Reference proteome</keyword>
<reference evidence="1 2" key="1">
    <citation type="submission" date="2022-11" db="EMBL/GenBank/DDBJ databases">
        <title>The characterization of three novel Bacteroidetes species and genomic analysis of their roles in tidal elemental geochemical cycles.</title>
        <authorList>
            <person name="Ma K."/>
        </authorList>
    </citation>
    <scope>NUCLEOTIDE SEQUENCE [LARGE SCALE GENOMIC DNA]</scope>
    <source>
        <strain evidence="1 2">M17</strain>
    </source>
</reference>
<proteinExistence type="predicted"/>
<evidence type="ECO:0008006" key="3">
    <source>
        <dbReference type="Google" id="ProtNLM"/>
    </source>
</evidence>
<sequence>METSTMTVETKPKCEIIDYKGRKIVFTDISGARPEDAIPAFERTTVLVPTLGEKGALSLVDAKDARFNTDLISKIKEVVKKNNPYVKATAVCGLSSLTSLMVNSIITFTGRKMKLFDTIEEGKEWLIGQ</sequence>
<dbReference type="RefSeq" id="WP_266054669.1">
    <property type="nucleotide sequence ID" value="NZ_JAPFQN010000001.1"/>
</dbReference>
<gene>
    <name evidence="1" type="ORF">OO013_01085</name>
</gene>
<organism evidence="1 2">
    <name type="scientific">Mangrovivirga halotolerans</name>
    <dbReference type="NCBI Taxonomy" id="2993936"/>
    <lineage>
        <taxon>Bacteria</taxon>
        <taxon>Pseudomonadati</taxon>
        <taxon>Bacteroidota</taxon>
        <taxon>Cytophagia</taxon>
        <taxon>Cytophagales</taxon>
        <taxon>Mangrovivirgaceae</taxon>
        <taxon>Mangrovivirga</taxon>
    </lineage>
</organism>
<protein>
    <recommendedName>
        <fullName evidence="3">STAS/SEC14 domain-containing protein</fullName>
    </recommendedName>
</protein>
<evidence type="ECO:0000313" key="1">
    <source>
        <dbReference type="EMBL" id="MCX2742435.1"/>
    </source>
</evidence>